<evidence type="ECO:0000313" key="1">
    <source>
        <dbReference type="EMBL" id="JAD92894.1"/>
    </source>
</evidence>
<reference evidence="1" key="2">
    <citation type="journal article" date="2015" name="Data Brief">
        <title>Shoot transcriptome of the giant reed, Arundo donax.</title>
        <authorList>
            <person name="Barrero R.A."/>
            <person name="Guerrero F.D."/>
            <person name="Moolhuijzen P."/>
            <person name="Goolsby J.A."/>
            <person name="Tidwell J."/>
            <person name="Bellgard S.E."/>
            <person name="Bellgard M.I."/>
        </authorList>
    </citation>
    <scope>NUCLEOTIDE SEQUENCE</scope>
    <source>
        <tissue evidence="1">Shoot tissue taken approximately 20 cm above the soil surface</tissue>
    </source>
</reference>
<dbReference type="EMBL" id="GBRH01205001">
    <property type="protein sequence ID" value="JAD92894.1"/>
    <property type="molecule type" value="Transcribed_RNA"/>
</dbReference>
<reference evidence="1" key="1">
    <citation type="submission" date="2014-09" db="EMBL/GenBank/DDBJ databases">
        <authorList>
            <person name="Magalhaes I.L.F."/>
            <person name="Oliveira U."/>
            <person name="Santos F.R."/>
            <person name="Vidigal T.H.D.A."/>
            <person name="Brescovit A.D."/>
            <person name="Santos A.J."/>
        </authorList>
    </citation>
    <scope>NUCLEOTIDE SEQUENCE</scope>
    <source>
        <tissue evidence="1">Shoot tissue taken approximately 20 cm above the soil surface</tissue>
    </source>
</reference>
<organism evidence="1">
    <name type="scientific">Arundo donax</name>
    <name type="common">Giant reed</name>
    <name type="synonym">Donax arundinaceus</name>
    <dbReference type="NCBI Taxonomy" id="35708"/>
    <lineage>
        <taxon>Eukaryota</taxon>
        <taxon>Viridiplantae</taxon>
        <taxon>Streptophyta</taxon>
        <taxon>Embryophyta</taxon>
        <taxon>Tracheophyta</taxon>
        <taxon>Spermatophyta</taxon>
        <taxon>Magnoliopsida</taxon>
        <taxon>Liliopsida</taxon>
        <taxon>Poales</taxon>
        <taxon>Poaceae</taxon>
        <taxon>PACMAD clade</taxon>
        <taxon>Arundinoideae</taxon>
        <taxon>Arundineae</taxon>
        <taxon>Arundo</taxon>
    </lineage>
</organism>
<accession>A0A0A9DWD7</accession>
<proteinExistence type="predicted"/>
<sequence length="63" mass="6682">MVRCSAANNNSRCIEMVGKALSGVNGIVGKVNSFHRARSNSSVFISLSVLFPLFADDSFSSKG</sequence>
<name>A0A0A9DWD7_ARUDO</name>
<dbReference type="AlphaFoldDB" id="A0A0A9DWD7"/>
<protein>
    <submittedName>
        <fullName evidence="1">Uncharacterized protein</fullName>
    </submittedName>
</protein>